<dbReference type="InterPro" id="IPR035427">
    <property type="entry name" value="Tim10-like_dom_sf"/>
</dbReference>
<dbReference type="VEuPathDB" id="CryptoDB:Cvel_17297"/>
<feature type="region of interest" description="Disordered" evidence="2">
    <location>
        <begin position="77"/>
        <end position="103"/>
    </location>
</feature>
<evidence type="ECO:0000256" key="2">
    <source>
        <dbReference type="SAM" id="MobiDB-lite"/>
    </source>
</evidence>
<comment type="subcellular location">
    <subcellularLocation>
        <location evidence="1">Mitochondrion inner membrane</location>
        <topology evidence="1">Peripheral membrane protein</topology>
        <orientation evidence="1">Intermembrane side</orientation>
    </subcellularLocation>
</comment>
<gene>
    <name evidence="4" type="ORF">Cvel_17297</name>
</gene>
<evidence type="ECO:0000259" key="3">
    <source>
        <dbReference type="Pfam" id="PF02953"/>
    </source>
</evidence>
<dbReference type="Pfam" id="PF02953">
    <property type="entry name" value="zf-Tim10_DDP"/>
    <property type="match status" value="1"/>
</dbReference>
<keyword evidence="1" id="KW-0653">Protein transport</keyword>
<dbReference type="PhylomeDB" id="A0A0G4FK47"/>
<reference evidence="4" key="1">
    <citation type="submission" date="2014-11" db="EMBL/GenBank/DDBJ databases">
        <authorList>
            <person name="Otto D Thomas"/>
            <person name="Naeem Raeece"/>
        </authorList>
    </citation>
    <scope>NUCLEOTIDE SEQUENCE</scope>
</reference>
<name>A0A0G4FK47_9ALVE</name>
<evidence type="ECO:0000313" key="4">
    <source>
        <dbReference type="EMBL" id="CEM13757.1"/>
    </source>
</evidence>
<dbReference type="InterPro" id="IPR004217">
    <property type="entry name" value="Tim10-like"/>
</dbReference>
<keyword evidence="1" id="KW-0472">Membrane</keyword>
<dbReference type="Gene3D" id="1.10.287.810">
    <property type="entry name" value="Mitochondrial import inner membrane translocase subunit tim13 like domains"/>
    <property type="match status" value="1"/>
</dbReference>
<dbReference type="GO" id="GO:0005743">
    <property type="term" value="C:mitochondrial inner membrane"/>
    <property type="evidence" value="ECO:0007669"/>
    <property type="project" value="UniProtKB-SubCell"/>
</dbReference>
<feature type="compositionally biased region" description="Low complexity" evidence="2">
    <location>
        <begin position="88"/>
        <end position="103"/>
    </location>
</feature>
<dbReference type="SUPFAM" id="SSF144122">
    <property type="entry name" value="Tim10-like"/>
    <property type="match status" value="1"/>
</dbReference>
<comment type="subunit">
    <text evidence="1">Heterohexamer.</text>
</comment>
<keyword evidence="1" id="KW-0143">Chaperone</keyword>
<dbReference type="AlphaFoldDB" id="A0A0G4FK47"/>
<keyword evidence="1" id="KW-0811">Translocation</keyword>
<feature type="domain" description="Tim10-like" evidence="3">
    <location>
        <begin position="15"/>
        <end position="72"/>
    </location>
</feature>
<dbReference type="EMBL" id="CDMZ01000411">
    <property type="protein sequence ID" value="CEM13757.1"/>
    <property type="molecule type" value="Genomic_DNA"/>
</dbReference>
<evidence type="ECO:0000256" key="1">
    <source>
        <dbReference type="RuleBase" id="RU367043"/>
    </source>
</evidence>
<sequence>MSNRRQSYLDQERTIQHIQAVLESQKLICKVTSTCFNRCVPSPGAKLSYSQQTCMWQCSQRYIETQHFISKRSADMRSAGAGDGVGGPSFDLSGGSGSSDSFA</sequence>
<keyword evidence="1" id="KW-0999">Mitochondrion inner membrane</keyword>
<keyword evidence="1" id="KW-1015">Disulfide bond</keyword>
<comment type="domain">
    <text evidence="1">The twin CX3C motif contains 4 conserved Cys residues that form 2 disulfide bonds in the mitochondrial intermembrane space.</text>
</comment>
<accession>A0A0G4FK47</accession>
<organism evidence="4">
    <name type="scientific">Chromera velia CCMP2878</name>
    <dbReference type="NCBI Taxonomy" id="1169474"/>
    <lineage>
        <taxon>Eukaryota</taxon>
        <taxon>Sar</taxon>
        <taxon>Alveolata</taxon>
        <taxon>Colpodellida</taxon>
        <taxon>Chromeraceae</taxon>
        <taxon>Chromera</taxon>
    </lineage>
</organism>
<protein>
    <recommendedName>
        <fullName evidence="1">Mitochondrial import inner membrane translocase subunit</fullName>
    </recommendedName>
</protein>
<keyword evidence="1" id="KW-0496">Mitochondrion</keyword>
<proteinExistence type="inferred from homology"/>
<keyword evidence="1" id="KW-0813">Transport</keyword>
<dbReference type="GO" id="GO:0015031">
    <property type="term" value="P:protein transport"/>
    <property type="evidence" value="ECO:0007669"/>
    <property type="project" value="UniProtKB-KW"/>
</dbReference>
<comment type="function">
    <text evidence="1">Mitochondrial intermembrane chaperone that participates in the import and insertion of some multi-pass transmembrane proteins into the mitochondrial inner membrane. Also required for the transfer of beta-barrel precursors from the TOM complex to the sorting and assembly machinery (SAM complex) of the outer membrane. Acts as a chaperone-like protein that protects the hydrophobic precursors from aggregation and guide them through the mitochondrial intermembrane space.</text>
</comment>
<comment type="similarity">
    <text evidence="1">Belongs to the small Tim family.</text>
</comment>